<name>A0A843XB36_COLES</name>
<feature type="region of interest" description="Disordered" evidence="1">
    <location>
        <begin position="1"/>
        <end position="36"/>
    </location>
</feature>
<keyword evidence="2" id="KW-1133">Transmembrane helix</keyword>
<keyword evidence="2" id="KW-0472">Membrane</keyword>
<dbReference type="PANTHER" id="PTHR37233:SF2">
    <property type="entry name" value="TRANSMEMBRANE PROTEIN"/>
    <property type="match status" value="1"/>
</dbReference>
<feature type="compositionally biased region" description="Basic and acidic residues" evidence="1">
    <location>
        <begin position="233"/>
        <end position="259"/>
    </location>
</feature>
<keyword evidence="4" id="KW-1185">Reference proteome</keyword>
<evidence type="ECO:0000256" key="1">
    <source>
        <dbReference type="SAM" id="MobiDB-lite"/>
    </source>
</evidence>
<feature type="transmembrane region" description="Helical" evidence="2">
    <location>
        <begin position="294"/>
        <end position="316"/>
    </location>
</feature>
<reference evidence="3" key="1">
    <citation type="submission" date="2017-07" db="EMBL/GenBank/DDBJ databases">
        <title>Taro Niue Genome Assembly and Annotation.</title>
        <authorList>
            <person name="Atibalentja N."/>
            <person name="Keating K."/>
            <person name="Fields C.J."/>
        </authorList>
    </citation>
    <scope>NUCLEOTIDE SEQUENCE</scope>
    <source>
        <strain evidence="3">Niue_2</strain>
        <tissue evidence="3">Leaf</tissue>
    </source>
</reference>
<evidence type="ECO:0000313" key="3">
    <source>
        <dbReference type="EMBL" id="MQM16526.1"/>
    </source>
</evidence>
<comment type="caution">
    <text evidence="3">The sequence shown here is derived from an EMBL/GenBank/DDBJ whole genome shotgun (WGS) entry which is preliminary data.</text>
</comment>
<gene>
    <name evidence="3" type="ORF">Taro_049486</name>
</gene>
<keyword evidence="2" id="KW-0812">Transmembrane</keyword>
<sequence>MASIPCSIHAEFSSSSPSVTTWSRPSSPSPPPLPELCSVGSPRRSPFLGPVKTLAWVRTRNSAVMGTRVGGGGGECARCCSELPQHSCIRSQMGLHFTSTSSLRHRQFAKQVKFSGKNLDLIVPPLVLASMMRERASIRWSRPLSATESSGITSEDSPSSSTISKDVTSERTNPDSVNTDRAASGTQLSSTGAQPTMTKADTATPATQEGATKRTPLTAREKLRAARVLSKYTDSRPSRTKSEMGSRVLDAIRETDRGKNRSGLPEAPSNLFDDSKRGMPKQGLTFDFPGGNDMLLIAFSFVFISTVMFATTYVVWKAGAIHFNEY</sequence>
<dbReference type="EMBL" id="NMUH01007047">
    <property type="protein sequence ID" value="MQM16526.1"/>
    <property type="molecule type" value="Genomic_DNA"/>
</dbReference>
<feature type="compositionally biased region" description="Low complexity" evidence="1">
    <location>
        <begin position="13"/>
        <end position="26"/>
    </location>
</feature>
<accession>A0A843XB36</accession>
<evidence type="ECO:0000256" key="2">
    <source>
        <dbReference type="SAM" id="Phobius"/>
    </source>
</evidence>
<dbReference type="OrthoDB" id="1938146at2759"/>
<organism evidence="3 4">
    <name type="scientific">Colocasia esculenta</name>
    <name type="common">Wild taro</name>
    <name type="synonym">Arum esculentum</name>
    <dbReference type="NCBI Taxonomy" id="4460"/>
    <lineage>
        <taxon>Eukaryota</taxon>
        <taxon>Viridiplantae</taxon>
        <taxon>Streptophyta</taxon>
        <taxon>Embryophyta</taxon>
        <taxon>Tracheophyta</taxon>
        <taxon>Spermatophyta</taxon>
        <taxon>Magnoliopsida</taxon>
        <taxon>Liliopsida</taxon>
        <taxon>Araceae</taxon>
        <taxon>Aroideae</taxon>
        <taxon>Colocasieae</taxon>
        <taxon>Colocasia</taxon>
    </lineage>
</organism>
<evidence type="ECO:0000313" key="4">
    <source>
        <dbReference type="Proteomes" id="UP000652761"/>
    </source>
</evidence>
<dbReference type="Proteomes" id="UP000652761">
    <property type="component" value="Unassembled WGS sequence"/>
</dbReference>
<feature type="region of interest" description="Disordered" evidence="1">
    <location>
        <begin position="140"/>
        <end position="278"/>
    </location>
</feature>
<protein>
    <submittedName>
        <fullName evidence="3">Uncharacterized protein</fullName>
    </submittedName>
</protein>
<dbReference type="GO" id="GO:0009535">
    <property type="term" value="C:chloroplast thylakoid membrane"/>
    <property type="evidence" value="ECO:0007669"/>
    <property type="project" value="TreeGrafter"/>
</dbReference>
<dbReference type="AlphaFoldDB" id="A0A843XB36"/>
<dbReference type="PANTHER" id="PTHR37233">
    <property type="entry name" value="TRANSMEMBRANE PROTEIN"/>
    <property type="match status" value="1"/>
</dbReference>
<feature type="compositionally biased region" description="Low complexity" evidence="1">
    <location>
        <begin position="148"/>
        <end position="166"/>
    </location>
</feature>
<proteinExistence type="predicted"/>
<feature type="compositionally biased region" description="Polar residues" evidence="1">
    <location>
        <begin position="174"/>
        <end position="210"/>
    </location>
</feature>